<evidence type="ECO:0000256" key="5">
    <source>
        <dbReference type="SAM" id="Coils"/>
    </source>
</evidence>
<comment type="caution">
    <text evidence="7">The sequence shown here is derived from an EMBL/GenBank/DDBJ whole genome shotgun (WGS) entry which is preliminary data.</text>
</comment>
<evidence type="ECO:0000256" key="4">
    <source>
        <dbReference type="ARBA" id="ARBA00023242"/>
    </source>
</evidence>
<reference evidence="7" key="1">
    <citation type="journal article" date="2022" name="Proc. Natl. Acad. Sci. U.S.A.">
        <title>Life cycle and functional genomics of the unicellular red alga Galdieria for elucidating algal and plant evolution and industrial use.</title>
        <authorList>
            <person name="Hirooka S."/>
            <person name="Itabashi T."/>
            <person name="Ichinose T.M."/>
            <person name="Onuma R."/>
            <person name="Fujiwara T."/>
            <person name="Yamashita S."/>
            <person name="Jong L.W."/>
            <person name="Tomita R."/>
            <person name="Iwane A.H."/>
            <person name="Miyagishima S.Y."/>
        </authorList>
    </citation>
    <scope>NUCLEOTIDE SEQUENCE</scope>
    <source>
        <strain evidence="7">NBRC 102759</strain>
    </source>
</reference>
<dbReference type="EMBL" id="BQMJ01000020">
    <property type="protein sequence ID" value="GJQ10998.1"/>
    <property type="molecule type" value="Genomic_DNA"/>
</dbReference>
<dbReference type="OrthoDB" id="6270329at2759"/>
<dbReference type="Proteomes" id="UP001061958">
    <property type="component" value="Unassembled WGS sequence"/>
</dbReference>
<keyword evidence="2" id="KW-0238">DNA-binding</keyword>
<keyword evidence="1" id="KW-0805">Transcription regulation</keyword>
<evidence type="ECO:0000256" key="3">
    <source>
        <dbReference type="ARBA" id="ARBA00023163"/>
    </source>
</evidence>
<evidence type="ECO:0000256" key="2">
    <source>
        <dbReference type="ARBA" id="ARBA00023125"/>
    </source>
</evidence>
<organism evidence="7 8">
    <name type="scientific">Galdieria partita</name>
    <dbReference type="NCBI Taxonomy" id="83374"/>
    <lineage>
        <taxon>Eukaryota</taxon>
        <taxon>Rhodophyta</taxon>
        <taxon>Bangiophyceae</taxon>
        <taxon>Galdieriales</taxon>
        <taxon>Galdieriaceae</taxon>
        <taxon>Galdieria</taxon>
    </lineage>
</organism>
<dbReference type="GO" id="GO:0003677">
    <property type="term" value="F:DNA binding"/>
    <property type="evidence" value="ECO:0007669"/>
    <property type="project" value="UniProtKB-KW"/>
</dbReference>
<proteinExistence type="predicted"/>
<gene>
    <name evidence="7" type="ORF">GpartN1_g2789.t1</name>
</gene>
<dbReference type="PROSITE" id="PS51519">
    <property type="entry name" value="RWP_RK"/>
    <property type="match status" value="1"/>
</dbReference>
<dbReference type="AlphaFoldDB" id="A0A9C7PUB9"/>
<sequence length="272" mass="31575">MPKKNKTVIPLCKLRPFFGKPMLEASKQLRTCLTVIKSSCRAHGILRWPYPEIQRITRTMKYLEGILDLDSQGVISLGDEERYKYENRYRKLKEHRHQLELHPECINLEWKADGKEFEQHLEQVSDSNTDSYEKDVTWSCSSESRKDRMNQILVTRKQLNDISPSPTSHQLKEGSSTILSQTQQQIDPCFLFLNFILRIGSQGVREMGPELITEMAKVVVPSMDFNHLTNINEHAKTIESIQSKLMALQVKIAELKNQNERLFQLLKDTKSS</sequence>
<keyword evidence="4" id="KW-0539">Nucleus</keyword>
<dbReference type="InterPro" id="IPR003035">
    <property type="entry name" value="RWP-RK_dom"/>
</dbReference>
<keyword evidence="3" id="KW-0804">Transcription</keyword>
<evidence type="ECO:0000256" key="1">
    <source>
        <dbReference type="ARBA" id="ARBA00023015"/>
    </source>
</evidence>
<accession>A0A9C7PUB9</accession>
<evidence type="ECO:0000259" key="6">
    <source>
        <dbReference type="PROSITE" id="PS51519"/>
    </source>
</evidence>
<reference evidence="7" key="2">
    <citation type="submission" date="2022-01" db="EMBL/GenBank/DDBJ databases">
        <authorList>
            <person name="Hirooka S."/>
            <person name="Miyagishima S.Y."/>
        </authorList>
    </citation>
    <scope>NUCLEOTIDE SEQUENCE</scope>
    <source>
        <strain evidence="7">NBRC 102759</strain>
    </source>
</reference>
<evidence type="ECO:0000313" key="7">
    <source>
        <dbReference type="EMBL" id="GJQ10998.1"/>
    </source>
</evidence>
<protein>
    <recommendedName>
        <fullName evidence="6">RWP-RK domain-containing protein</fullName>
    </recommendedName>
</protein>
<name>A0A9C7PUB9_9RHOD</name>
<keyword evidence="8" id="KW-1185">Reference proteome</keyword>
<evidence type="ECO:0000313" key="8">
    <source>
        <dbReference type="Proteomes" id="UP001061958"/>
    </source>
</evidence>
<feature type="coiled-coil region" evidence="5">
    <location>
        <begin position="231"/>
        <end position="272"/>
    </location>
</feature>
<dbReference type="Pfam" id="PF02042">
    <property type="entry name" value="RWP-RK"/>
    <property type="match status" value="1"/>
</dbReference>
<keyword evidence="5" id="KW-0175">Coiled coil</keyword>
<feature type="domain" description="RWP-RK" evidence="6">
    <location>
        <begin position="1"/>
        <end position="77"/>
    </location>
</feature>